<dbReference type="PANTHER" id="PTHR13774">
    <property type="entry name" value="PHENAZINE BIOSYNTHESIS PROTEIN"/>
    <property type="match status" value="1"/>
</dbReference>
<evidence type="ECO:0000256" key="2">
    <source>
        <dbReference type="ARBA" id="ARBA00023235"/>
    </source>
</evidence>
<dbReference type="AlphaFoldDB" id="A0A839RSJ2"/>
<dbReference type="GO" id="GO:0005737">
    <property type="term" value="C:cytoplasm"/>
    <property type="evidence" value="ECO:0007669"/>
    <property type="project" value="TreeGrafter"/>
</dbReference>
<dbReference type="Proteomes" id="UP000567922">
    <property type="component" value="Unassembled WGS sequence"/>
</dbReference>
<gene>
    <name evidence="4" type="ORF">FHU29_003503</name>
</gene>
<proteinExistence type="inferred from homology"/>
<dbReference type="GO" id="GO:0016853">
    <property type="term" value="F:isomerase activity"/>
    <property type="evidence" value="ECO:0007669"/>
    <property type="project" value="UniProtKB-KW"/>
</dbReference>
<evidence type="ECO:0000313" key="5">
    <source>
        <dbReference type="Proteomes" id="UP000567922"/>
    </source>
</evidence>
<dbReference type="NCBIfam" id="TIGR00654">
    <property type="entry name" value="PhzF_family"/>
    <property type="match status" value="1"/>
</dbReference>
<comment type="similarity">
    <text evidence="1">Belongs to the PhzF family.</text>
</comment>
<dbReference type="PIRSF" id="PIRSF016184">
    <property type="entry name" value="PhzC_PhzF"/>
    <property type="match status" value="1"/>
</dbReference>
<keyword evidence="5" id="KW-1185">Reference proteome</keyword>
<dbReference type="RefSeq" id="WP_064439301.1">
    <property type="nucleotide sequence ID" value="NZ_BDDI01000004.1"/>
</dbReference>
<evidence type="ECO:0000256" key="1">
    <source>
        <dbReference type="ARBA" id="ARBA00008270"/>
    </source>
</evidence>
<feature type="active site" evidence="3">
    <location>
        <position position="45"/>
    </location>
</feature>
<dbReference type="Gene3D" id="3.10.310.10">
    <property type="entry name" value="Diaminopimelate Epimerase, Chain A, domain 1"/>
    <property type="match status" value="2"/>
</dbReference>
<reference evidence="4 5" key="1">
    <citation type="submission" date="2020-08" db="EMBL/GenBank/DDBJ databases">
        <title>Sequencing the genomes of 1000 actinobacteria strains.</title>
        <authorList>
            <person name="Klenk H.-P."/>
        </authorList>
    </citation>
    <scope>NUCLEOTIDE SEQUENCE [LARGE SCALE GENOMIC DNA]</scope>
    <source>
        <strain evidence="4 5">DSM 45258</strain>
    </source>
</reference>
<evidence type="ECO:0000256" key="3">
    <source>
        <dbReference type="PIRSR" id="PIRSR016184-1"/>
    </source>
</evidence>
<dbReference type="InterPro" id="IPR003719">
    <property type="entry name" value="Phenazine_PhzF-like"/>
</dbReference>
<keyword evidence="2" id="KW-0413">Isomerase</keyword>
<dbReference type="Pfam" id="PF02567">
    <property type="entry name" value="PhzC-PhzF"/>
    <property type="match status" value="1"/>
</dbReference>
<comment type="caution">
    <text evidence="4">The sequence shown here is derived from an EMBL/GenBank/DDBJ whole genome shotgun (WGS) entry which is preliminary data.</text>
</comment>
<organism evidence="4 5">
    <name type="scientific">Hoyosella altamirensis</name>
    <dbReference type="NCBI Taxonomy" id="616997"/>
    <lineage>
        <taxon>Bacteria</taxon>
        <taxon>Bacillati</taxon>
        <taxon>Actinomycetota</taxon>
        <taxon>Actinomycetes</taxon>
        <taxon>Mycobacteriales</taxon>
        <taxon>Hoyosellaceae</taxon>
        <taxon>Hoyosella</taxon>
    </lineage>
</organism>
<protein>
    <submittedName>
        <fullName evidence="4">PhzF family phenazine biosynthesis protein</fullName>
    </submittedName>
</protein>
<name>A0A839RSJ2_9ACTN</name>
<dbReference type="PANTHER" id="PTHR13774:SF17">
    <property type="entry name" value="PHENAZINE BIOSYNTHESIS-LIKE DOMAIN-CONTAINING PROTEIN"/>
    <property type="match status" value="1"/>
</dbReference>
<dbReference type="SUPFAM" id="SSF54506">
    <property type="entry name" value="Diaminopimelate epimerase-like"/>
    <property type="match status" value="1"/>
</dbReference>
<dbReference type="EMBL" id="JACHWS010000003">
    <property type="protein sequence ID" value="MBB3039034.1"/>
    <property type="molecule type" value="Genomic_DNA"/>
</dbReference>
<accession>A0A839RSJ2</accession>
<evidence type="ECO:0000313" key="4">
    <source>
        <dbReference type="EMBL" id="MBB3039034.1"/>
    </source>
</evidence>
<sequence length="261" mass="28111">MPPFWIVDAFTSRPFAGNPAAVVLMDQKYEDAWAQQVAAEFNLSETAFARHLADHAGWELRWFTPTTEVDLCGHATLATAHVLAGETSVGPLRFFTRSGELVVTNTDGRYWMDFPSAAPVPADEPPSLADALGVKPVGVWSGATGDLLAELPDAETVRDLTPDLALLKHIHARGVIVTAPGSPQYDFVSRFFAPSVGVPEDPVTGSAHTVLAPFWAERLERSELLARQCSVRGGDVYLRLQTPGRVMIGGDAVTVMSGELS</sequence>
<dbReference type="OrthoDB" id="9788221at2"/>